<gene>
    <name evidence="2" type="ORF">DPM33_35385</name>
</gene>
<keyword evidence="3" id="KW-1185">Reference proteome</keyword>
<dbReference type="EMBL" id="QMBP01000044">
    <property type="protein sequence ID" value="RAZ81990.1"/>
    <property type="molecule type" value="Genomic_DNA"/>
</dbReference>
<dbReference type="Pfam" id="PF19116">
    <property type="entry name" value="DUF5801"/>
    <property type="match status" value="2"/>
</dbReference>
<dbReference type="Proteomes" id="UP000251558">
    <property type="component" value="Unassembled WGS sequence"/>
</dbReference>
<organism evidence="2 3">
    <name type="scientific">Mesorhizobium hawassense</name>
    <dbReference type="NCBI Taxonomy" id="1209954"/>
    <lineage>
        <taxon>Bacteria</taxon>
        <taxon>Pseudomonadati</taxon>
        <taxon>Pseudomonadota</taxon>
        <taxon>Alphaproteobacteria</taxon>
        <taxon>Hyphomicrobiales</taxon>
        <taxon>Phyllobacteriaceae</taxon>
        <taxon>Mesorhizobium</taxon>
    </lineage>
</organism>
<comment type="caution">
    <text evidence="2">The sequence shown here is derived from an EMBL/GenBank/DDBJ whole genome shotgun (WGS) entry which is preliminary data.</text>
</comment>
<protein>
    <recommendedName>
        <fullName evidence="1">DUF5801 domain-containing protein</fullName>
    </recommendedName>
</protein>
<evidence type="ECO:0000313" key="2">
    <source>
        <dbReference type="EMBL" id="RAZ81990.1"/>
    </source>
</evidence>
<feature type="domain" description="DUF5801" evidence="1">
    <location>
        <begin position="111"/>
        <end position="213"/>
    </location>
</feature>
<evidence type="ECO:0000313" key="3">
    <source>
        <dbReference type="Proteomes" id="UP000251558"/>
    </source>
</evidence>
<dbReference type="OrthoDB" id="6724689at2"/>
<dbReference type="InterPro" id="IPR043824">
    <property type="entry name" value="DUF5801"/>
</dbReference>
<name>A0A330H0V8_9HYPH</name>
<sequence>MATFTINGNLITDEAAAIQNSVTDNDAGVGAGPDNEVAWSTLLATMSQTLKDELNALSLLPATGETAGDTTATFPQAAVRTIGSTSSDFIQLTATTITDLQFSDSSGNAIAAGTATQIFATHNGAQIFLYADASNNIVYGREGTFNGSTWVANSSGTVAFAIVMDDTTNGTNVTGGNVWTIQYEALKHPNTSGIDDADTSSLAGLVDVKASFTTTTTANFGDFSHVPSGQDAWAAFEQTGTAGADTNDPDMIVTGLAPGSTVNVSTTGLGNSSQSIGAGGGVRVDIVNHVNYPDFPLTNTDVHDLSKINYTSHVGAATEASFSLTQVNPGTPGTTVKVHIFAYNETSNLQGTSLVSTGSVGSTGLAGTDQTLVPILGNTIKVYSDLTKTNLVTSGITITAAGDGSYFINGLQVNYTVDFQVAEASHMDRFVVTNAQPTSGSGSNVSFDAGNFSFNLSNTTSGTEHSAVGSKLLFEDDGPSAAIGLATGSVTHDESSGAQTANGATDSATAIAALAPNAAGGVSNASTDYQTDDPTGSIYATSAAAVVQSNNSSFGADGAGSKAYSLSVAAGGVDSGLTTTDGTKIFLFKQGDVVVGRIGADAATAANGLAAFAVAIDSSGFVSVAQYASLHHGSADNPDTSEAVSIANAALQAVVTVTD</sequence>
<proteinExistence type="predicted"/>
<feature type="non-terminal residue" evidence="2">
    <location>
        <position position="659"/>
    </location>
</feature>
<dbReference type="AlphaFoldDB" id="A0A330H0V8"/>
<accession>A0A330H0V8</accession>
<reference evidence="2 3" key="1">
    <citation type="submission" date="2018-07" db="EMBL/GenBank/DDBJ databases">
        <title>Diversity of Mesorhizobium strains in Brazil.</title>
        <authorList>
            <person name="Helene L.C.F."/>
            <person name="Dall'Agnol R."/>
            <person name="Delamuta J.R.M."/>
            <person name="Hungria M."/>
        </authorList>
    </citation>
    <scope>NUCLEOTIDE SEQUENCE [LARGE SCALE GENOMIC DNA]</scope>
    <source>
        <strain evidence="2 3">AC99b</strain>
    </source>
</reference>
<evidence type="ECO:0000259" key="1">
    <source>
        <dbReference type="Pfam" id="PF19116"/>
    </source>
</evidence>
<feature type="domain" description="DUF5801" evidence="1">
    <location>
        <begin position="490"/>
        <end position="659"/>
    </location>
</feature>
<dbReference type="RefSeq" id="WP_146770390.1">
    <property type="nucleotide sequence ID" value="NZ_QMBP01000044.1"/>
</dbReference>